<name>A0A840QLS0_9BACI</name>
<dbReference type="AlphaFoldDB" id="A0A840QLS0"/>
<dbReference type="PANTHER" id="PTHR43646">
    <property type="entry name" value="GLYCOSYLTRANSFERASE"/>
    <property type="match status" value="1"/>
</dbReference>
<dbReference type="GO" id="GO:0016117">
    <property type="term" value="P:carotenoid biosynthetic process"/>
    <property type="evidence" value="ECO:0007669"/>
    <property type="project" value="UniProtKB-KW"/>
</dbReference>
<sequence>MLYFIFALLNFILVLPLLHLWYRGIQRITVLPDKHAFSQQDVTVSVIVAARNEEKDIGACIESLTRQQDIDAEIILVNDRSEDLTGEIIDEYATRYENIHPIHIHELPSGWLGKNHALAQGAKQANGEWLLFIDADVQLAPNTIASSVDYAKREEVDHLPMLPENKGGSKAFRAFFTYWSILGIINFTAIRHVGIGAYNLISKSVYDDIGGHDTIRLRPDDDLKLGKRVVDEGFKQQLALGYGWVYIQWYASLPQMIKGLEKNLFAFLNYRLSMVVFSSLALIFFHIFPFVALIIFWHHHASLLLLATIVLYMLFYYMNTRVFHHPWRYVWYIPLHAIIFLYTLWRSTLKTLSSGGVTWRGTTYQLDELRKHMNKD</sequence>
<dbReference type="Pfam" id="PF00535">
    <property type="entry name" value="Glycos_transf_2"/>
    <property type="match status" value="1"/>
</dbReference>
<gene>
    <name evidence="13" type="ORF">HNQ41_000445</name>
</gene>
<evidence type="ECO:0000256" key="10">
    <source>
        <dbReference type="ARBA" id="ARBA00040345"/>
    </source>
</evidence>
<dbReference type="GO" id="GO:0016757">
    <property type="term" value="F:glycosyltransferase activity"/>
    <property type="evidence" value="ECO:0007669"/>
    <property type="project" value="UniProtKB-KW"/>
</dbReference>
<evidence type="ECO:0000256" key="9">
    <source>
        <dbReference type="ARBA" id="ARBA00038120"/>
    </source>
</evidence>
<protein>
    <recommendedName>
        <fullName evidence="10">4,4'-diaponeurosporenoate glycosyltransferase</fullName>
    </recommendedName>
</protein>
<evidence type="ECO:0000313" key="14">
    <source>
        <dbReference type="Proteomes" id="UP000551878"/>
    </source>
</evidence>
<proteinExistence type="inferred from homology"/>
<comment type="subcellular location">
    <subcellularLocation>
        <location evidence="1">Cell membrane</location>
    </subcellularLocation>
</comment>
<evidence type="ECO:0000256" key="7">
    <source>
        <dbReference type="ARBA" id="ARBA00037281"/>
    </source>
</evidence>
<comment type="caution">
    <text evidence="13">The sequence shown here is derived from an EMBL/GenBank/DDBJ whole genome shotgun (WGS) entry which is preliminary data.</text>
</comment>
<keyword evidence="11" id="KW-0812">Transmembrane</keyword>
<keyword evidence="3" id="KW-0328">Glycosyltransferase</keyword>
<dbReference type="InterPro" id="IPR029044">
    <property type="entry name" value="Nucleotide-diphossugar_trans"/>
</dbReference>
<feature type="transmembrane region" description="Helical" evidence="11">
    <location>
        <begin position="6"/>
        <end position="22"/>
    </location>
</feature>
<feature type="transmembrane region" description="Helical" evidence="11">
    <location>
        <begin position="329"/>
        <end position="345"/>
    </location>
</feature>
<dbReference type="Proteomes" id="UP000551878">
    <property type="component" value="Unassembled WGS sequence"/>
</dbReference>
<comment type="similarity">
    <text evidence="9">Belongs to the glycosyltransferase 2 family. CrtQ subfamily.</text>
</comment>
<evidence type="ECO:0000259" key="12">
    <source>
        <dbReference type="Pfam" id="PF00535"/>
    </source>
</evidence>
<keyword evidence="11" id="KW-1133">Transmembrane helix</keyword>
<keyword evidence="4 13" id="KW-0808">Transferase</keyword>
<dbReference type="Gene3D" id="3.90.550.10">
    <property type="entry name" value="Spore Coat Polysaccharide Biosynthesis Protein SpsA, Chain A"/>
    <property type="match status" value="1"/>
</dbReference>
<feature type="transmembrane region" description="Helical" evidence="11">
    <location>
        <begin position="301"/>
        <end position="317"/>
    </location>
</feature>
<accession>A0A840QLS0</accession>
<dbReference type="SUPFAM" id="SSF53448">
    <property type="entry name" value="Nucleotide-diphospho-sugar transferases"/>
    <property type="match status" value="1"/>
</dbReference>
<comment type="function">
    <text evidence="7">Catalyzes the glycosylation of 4,4'-diaponeurosporenoate, i.e. the esterification of glucose at the C1'' position with the carboxyl group of 4,4'-diaponeurosporenic acid, to form glycosyl-4,4'-diaponeurosporenoate. This is a step in the biosynthesis of staphyloxanthin, an orange pigment present in most staphylococci strains.</text>
</comment>
<organism evidence="13 14">
    <name type="scientific">Texcoconibacillus texcoconensis</name>
    <dbReference type="NCBI Taxonomy" id="1095777"/>
    <lineage>
        <taxon>Bacteria</taxon>
        <taxon>Bacillati</taxon>
        <taxon>Bacillota</taxon>
        <taxon>Bacilli</taxon>
        <taxon>Bacillales</taxon>
        <taxon>Bacillaceae</taxon>
        <taxon>Texcoconibacillus</taxon>
    </lineage>
</organism>
<evidence type="ECO:0000256" key="3">
    <source>
        <dbReference type="ARBA" id="ARBA00022676"/>
    </source>
</evidence>
<dbReference type="EMBL" id="JACHHB010000002">
    <property type="protein sequence ID" value="MBB5172301.1"/>
    <property type="molecule type" value="Genomic_DNA"/>
</dbReference>
<keyword evidence="6 11" id="KW-0472">Membrane</keyword>
<evidence type="ECO:0000256" key="8">
    <source>
        <dbReference type="ARBA" id="ARBA00037904"/>
    </source>
</evidence>
<dbReference type="InterPro" id="IPR001173">
    <property type="entry name" value="Glyco_trans_2-like"/>
</dbReference>
<feature type="domain" description="Glycosyltransferase 2-like" evidence="12">
    <location>
        <begin position="45"/>
        <end position="207"/>
    </location>
</feature>
<keyword evidence="5" id="KW-0125">Carotenoid biosynthesis</keyword>
<evidence type="ECO:0000313" key="13">
    <source>
        <dbReference type="EMBL" id="MBB5172301.1"/>
    </source>
</evidence>
<evidence type="ECO:0000256" key="5">
    <source>
        <dbReference type="ARBA" id="ARBA00022746"/>
    </source>
</evidence>
<comment type="pathway">
    <text evidence="8">Carotenoid biosynthesis; staphyloxanthin biosynthesis; staphyloxanthin from farnesyl diphosphate: step 4/5.</text>
</comment>
<keyword evidence="14" id="KW-1185">Reference proteome</keyword>
<feature type="transmembrane region" description="Helical" evidence="11">
    <location>
        <begin position="272"/>
        <end position="295"/>
    </location>
</feature>
<evidence type="ECO:0000256" key="2">
    <source>
        <dbReference type="ARBA" id="ARBA00022475"/>
    </source>
</evidence>
<reference evidence="13 14" key="1">
    <citation type="submission" date="2020-08" db="EMBL/GenBank/DDBJ databases">
        <title>Genomic Encyclopedia of Type Strains, Phase IV (KMG-IV): sequencing the most valuable type-strain genomes for metagenomic binning, comparative biology and taxonomic classification.</title>
        <authorList>
            <person name="Goeker M."/>
        </authorList>
    </citation>
    <scope>NUCLEOTIDE SEQUENCE [LARGE SCALE GENOMIC DNA]</scope>
    <source>
        <strain evidence="13 14">DSM 24696</strain>
    </source>
</reference>
<dbReference type="PANTHER" id="PTHR43646:SF2">
    <property type="entry name" value="GLYCOSYLTRANSFERASE 2-LIKE DOMAIN-CONTAINING PROTEIN"/>
    <property type="match status" value="1"/>
</dbReference>
<keyword evidence="2" id="KW-1003">Cell membrane</keyword>
<evidence type="ECO:0000256" key="11">
    <source>
        <dbReference type="SAM" id="Phobius"/>
    </source>
</evidence>
<dbReference type="RefSeq" id="WP_184662791.1">
    <property type="nucleotide sequence ID" value="NZ_JACHHB010000002.1"/>
</dbReference>
<evidence type="ECO:0000256" key="6">
    <source>
        <dbReference type="ARBA" id="ARBA00023136"/>
    </source>
</evidence>
<evidence type="ECO:0000256" key="4">
    <source>
        <dbReference type="ARBA" id="ARBA00022679"/>
    </source>
</evidence>
<dbReference type="GO" id="GO:0005886">
    <property type="term" value="C:plasma membrane"/>
    <property type="evidence" value="ECO:0007669"/>
    <property type="project" value="UniProtKB-SubCell"/>
</dbReference>
<evidence type="ECO:0000256" key="1">
    <source>
        <dbReference type="ARBA" id="ARBA00004236"/>
    </source>
</evidence>